<dbReference type="CDD" id="cd01949">
    <property type="entry name" value="GGDEF"/>
    <property type="match status" value="1"/>
</dbReference>
<dbReference type="InterPro" id="IPR003018">
    <property type="entry name" value="GAF"/>
</dbReference>
<dbReference type="SUPFAM" id="SSF55781">
    <property type="entry name" value="GAF domain-like"/>
    <property type="match status" value="2"/>
</dbReference>
<proteinExistence type="predicted"/>
<dbReference type="InterPro" id="IPR050706">
    <property type="entry name" value="Cyclic-di-GMP_PDE-like"/>
</dbReference>
<dbReference type="SMART" id="SM00052">
    <property type="entry name" value="EAL"/>
    <property type="match status" value="1"/>
</dbReference>
<keyword evidence="4" id="KW-1185">Reference proteome</keyword>
<dbReference type="NCBIfam" id="TIGR00254">
    <property type="entry name" value="GGDEF"/>
    <property type="match status" value="1"/>
</dbReference>
<reference evidence="4" key="1">
    <citation type="journal article" date="2019" name="Int. J. Syst. Evol. Microbiol.">
        <title>The Global Catalogue of Microorganisms (GCM) 10K type strain sequencing project: providing services to taxonomists for standard genome sequencing and annotation.</title>
        <authorList>
            <consortium name="The Broad Institute Genomics Platform"/>
            <consortium name="The Broad Institute Genome Sequencing Center for Infectious Disease"/>
            <person name="Wu L."/>
            <person name="Ma J."/>
        </authorList>
    </citation>
    <scope>NUCLEOTIDE SEQUENCE [LARGE SCALE GENOMIC DNA]</scope>
    <source>
        <strain evidence="4">CCUG 62763</strain>
    </source>
</reference>
<dbReference type="Gene3D" id="3.30.450.40">
    <property type="match status" value="2"/>
</dbReference>
<dbReference type="SUPFAM" id="SSF141868">
    <property type="entry name" value="EAL domain-like"/>
    <property type="match status" value="1"/>
</dbReference>
<dbReference type="SMART" id="SM00267">
    <property type="entry name" value="GGDEF"/>
    <property type="match status" value="1"/>
</dbReference>
<feature type="domain" description="EAL" evidence="1">
    <location>
        <begin position="693"/>
        <end position="944"/>
    </location>
</feature>
<dbReference type="PANTHER" id="PTHR33121:SF79">
    <property type="entry name" value="CYCLIC DI-GMP PHOSPHODIESTERASE PDED-RELATED"/>
    <property type="match status" value="1"/>
</dbReference>
<evidence type="ECO:0000313" key="4">
    <source>
        <dbReference type="Proteomes" id="UP001596025"/>
    </source>
</evidence>
<evidence type="ECO:0000259" key="1">
    <source>
        <dbReference type="PROSITE" id="PS50883"/>
    </source>
</evidence>
<dbReference type="PANTHER" id="PTHR33121">
    <property type="entry name" value="CYCLIC DI-GMP PHOSPHODIESTERASE PDEF"/>
    <property type="match status" value="1"/>
</dbReference>
<dbReference type="Pfam" id="PF00563">
    <property type="entry name" value="EAL"/>
    <property type="match status" value="1"/>
</dbReference>
<evidence type="ECO:0000259" key="2">
    <source>
        <dbReference type="PROSITE" id="PS50887"/>
    </source>
</evidence>
<dbReference type="InterPro" id="IPR001633">
    <property type="entry name" value="EAL_dom"/>
</dbReference>
<name>A0ABV9LFM4_9ACTN</name>
<dbReference type="InterPro" id="IPR043128">
    <property type="entry name" value="Rev_trsase/Diguanyl_cyclase"/>
</dbReference>
<dbReference type="InterPro" id="IPR029016">
    <property type="entry name" value="GAF-like_dom_sf"/>
</dbReference>
<dbReference type="SMART" id="SM00065">
    <property type="entry name" value="GAF"/>
    <property type="match status" value="1"/>
</dbReference>
<comment type="caution">
    <text evidence="3">The sequence shown here is derived from an EMBL/GenBank/DDBJ whole genome shotgun (WGS) entry which is preliminary data.</text>
</comment>
<dbReference type="InterPro" id="IPR000160">
    <property type="entry name" value="GGDEF_dom"/>
</dbReference>
<accession>A0ABV9LFM4</accession>
<dbReference type="CDD" id="cd01948">
    <property type="entry name" value="EAL"/>
    <property type="match status" value="1"/>
</dbReference>
<protein>
    <submittedName>
        <fullName evidence="3">Bifunctional diguanylate cyclase/phosphodiesterase</fullName>
    </submittedName>
</protein>
<dbReference type="EMBL" id="JBHSGR010000004">
    <property type="protein sequence ID" value="MFC4692779.1"/>
    <property type="molecule type" value="Genomic_DNA"/>
</dbReference>
<dbReference type="SUPFAM" id="SSF55073">
    <property type="entry name" value="Nucleotide cyclase"/>
    <property type="match status" value="1"/>
</dbReference>
<feature type="domain" description="GGDEF" evidence="2">
    <location>
        <begin position="554"/>
        <end position="691"/>
    </location>
</feature>
<dbReference type="PROSITE" id="PS50883">
    <property type="entry name" value="EAL"/>
    <property type="match status" value="1"/>
</dbReference>
<dbReference type="Proteomes" id="UP001596025">
    <property type="component" value="Unassembled WGS sequence"/>
</dbReference>
<dbReference type="PROSITE" id="PS50887">
    <property type="entry name" value="GGDEF"/>
    <property type="match status" value="1"/>
</dbReference>
<evidence type="ECO:0000313" key="3">
    <source>
        <dbReference type="EMBL" id="MFC4692779.1"/>
    </source>
</evidence>
<dbReference type="InterPro" id="IPR029787">
    <property type="entry name" value="Nucleotide_cyclase"/>
</dbReference>
<organism evidence="3 4">
    <name type="scientific">Geodermatophilus arenarius</name>
    <dbReference type="NCBI Taxonomy" id="1137990"/>
    <lineage>
        <taxon>Bacteria</taxon>
        <taxon>Bacillati</taxon>
        <taxon>Actinomycetota</taxon>
        <taxon>Actinomycetes</taxon>
        <taxon>Geodermatophilales</taxon>
        <taxon>Geodermatophilaceae</taxon>
        <taxon>Geodermatophilus</taxon>
    </lineage>
</organism>
<dbReference type="InterPro" id="IPR035919">
    <property type="entry name" value="EAL_sf"/>
</dbReference>
<dbReference type="RefSeq" id="WP_387987248.1">
    <property type="nucleotide sequence ID" value="NZ_JBHSGR010000004.1"/>
</dbReference>
<dbReference type="Pfam" id="PF01590">
    <property type="entry name" value="GAF"/>
    <property type="match status" value="1"/>
</dbReference>
<dbReference type="Gene3D" id="3.30.70.270">
    <property type="match status" value="1"/>
</dbReference>
<gene>
    <name evidence="3" type="ORF">ACFO3M_05190</name>
</gene>
<dbReference type="Gene3D" id="3.20.20.450">
    <property type="entry name" value="EAL domain"/>
    <property type="match status" value="1"/>
</dbReference>
<dbReference type="Pfam" id="PF00990">
    <property type="entry name" value="GGDEF"/>
    <property type="match status" value="1"/>
</dbReference>
<sequence length="959" mass="101431">MHHDAGTSTLTTRLVLRLAADLGGDGSADRVLARSGLGDRRAELEGLHGRVPYAVKSALLDAVATELGDPRIGLRLGEAALQDEALAPFRAVVRALGSPEAVLRSVSRVSTRLDTATVFRCLGADPGAARVGWRVLPPNVPNRVDCDYNAGMLRQVTVVFGLPAAEVRHETCQVDGAPECVYEVSWVPRRRTSRRPWRRRPAARTDLDAALLSDERLAILQDAVGDLVCGADLEQTLDRITSRADRALHAPGHLLDVRLPDGTRHVRARGLGSQVADHLGDTVLQPGLQRVGDAEVLAVPVATADRTHGVLAAVLWPGQAFFPEDEAVLAAFARHAAVGLRTSALLAEAREHEETARLLLTVARSLAGQPSVQRIAQAVAEAVPVLSSADRSAVALWESGGESVRVAGASGWSGELADRIARYATDTSQSPELCEIVRHGRPMLVDASGSSWARGVLEEFGVRAMAGVPIAVGKRFVGVVLAHWVHREPPAVLGEPLVERLWGLAGIAGVALENSRLAGEVEWRAAHDALTGLPNRETFEAHLRQLVARDDGSADCAVLFCDVSRLSRVNESLGHEAGDEVLRQVADRLRSVLREGDVLARYSGDQFVVALPGVAATGLAALGDRVAAACTTPVTVAGEDVFVDLVTGAAATDTPDAPAVSARDLVARAAEDLQRAKARLHGGRSTRTASAHELRLETDLHGALARGEIEVHYQPQVDLVSGRVAAVEALVRWRHPELGAVPPDVFVPLAEAGGLIGDLGAHVLREACATVARWRREGLDLDVAVNVSPLQLAAPDFADLVEAVLLETGLPCRALTVEVTESQVLSEAAVRNGHLARLRGLGVGVSVDDFGTGWSSLTQLRRLPVTEVKIDRSFTAGMTDGDGPVVAGVVGLGRGLGLRVVAEGVETAEQVRRLTALGCDRVQGYLVGRPAPAGELAERLHAGPVLPADVPRPRVPVSG</sequence>